<keyword evidence="2" id="KW-1185">Reference proteome</keyword>
<sequence>MYIALVFSFQIRIIEISPINSRKHLVPSGLCVVTCDLIRLHDVETFDAIYILKSHMRNPEPCCNILICMRKVT</sequence>
<name>A0ACB9E4B7_CICIN</name>
<organism evidence="1 2">
    <name type="scientific">Cichorium intybus</name>
    <name type="common">Chicory</name>
    <dbReference type="NCBI Taxonomy" id="13427"/>
    <lineage>
        <taxon>Eukaryota</taxon>
        <taxon>Viridiplantae</taxon>
        <taxon>Streptophyta</taxon>
        <taxon>Embryophyta</taxon>
        <taxon>Tracheophyta</taxon>
        <taxon>Spermatophyta</taxon>
        <taxon>Magnoliopsida</taxon>
        <taxon>eudicotyledons</taxon>
        <taxon>Gunneridae</taxon>
        <taxon>Pentapetalae</taxon>
        <taxon>asterids</taxon>
        <taxon>campanulids</taxon>
        <taxon>Asterales</taxon>
        <taxon>Asteraceae</taxon>
        <taxon>Cichorioideae</taxon>
        <taxon>Cichorieae</taxon>
        <taxon>Cichoriinae</taxon>
        <taxon>Cichorium</taxon>
    </lineage>
</organism>
<accession>A0ACB9E4B7</accession>
<evidence type="ECO:0000313" key="2">
    <source>
        <dbReference type="Proteomes" id="UP001055811"/>
    </source>
</evidence>
<dbReference type="Proteomes" id="UP001055811">
    <property type="component" value="Linkage Group LG04"/>
</dbReference>
<evidence type="ECO:0000313" key="1">
    <source>
        <dbReference type="EMBL" id="KAI3753622.1"/>
    </source>
</evidence>
<dbReference type="EMBL" id="CM042012">
    <property type="protein sequence ID" value="KAI3753622.1"/>
    <property type="molecule type" value="Genomic_DNA"/>
</dbReference>
<comment type="caution">
    <text evidence="1">The sequence shown here is derived from an EMBL/GenBank/DDBJ whole genome shotgun (WGS) entry which is preliminary data.</text>
</comment>
<protein>
    <submittedName>
        <fullName evidence="1">Uncharacterized protein</fullName>
    </submittedName>
</protein>
<reference evidence="1 2" key="2">
    <citation type="journal article" date="2022" name="Mol. Ecol. Resour.">
        <title>The genomes of chicory, endive, great burdock and yacon provide insights into Asteraceae paleo-polyploidization history and plant inulin production.</title>
        <authorList>
            <person name="Fan W."/>
            <person name="Wang S."/>
            <person name="Wang H."/>
            <person name="Wang A."/>
            <person name="Jiang F."/>
            <person name="Liu H."/>
            <person name="Zhao H."/>
            <person name="Xu D."/>
            <person name="Zhang Y."/>
        </authorList>
    </citation>
    <scope>NUCLEOTIDE SEQUENCE [LARGE SCALE GENOMIC DNA]</scope>
    <source>
        <strain evidence="2">cv. Punajuju</strain>
        <tissue evidence="1">Leaves</tissue>
    </source>
</reference>
<gene>
    <name evidence="1" type="ORF">L2E82_25681</name>
</gene>
<proteinExistence type="predicted"/>
<reference evidence="2" key="1">
    <citation type="journal article" date="2022" name="Mol. Ecol. Resour.">
        <title>The genomes of chicory, endive, great burdock and yacon provide insights into Asteraceae palaeo-polyploidization history and plant inulin production.</title>
        <authorList>
            <person name="Fan W."/>
            <person name="Wang S."/>
            <person name="Wang H."/>
            <person name="Wang A."/>
            <person name="Jiang F."/>
            <person name="Liu H."/>
            <person name="Zhao H."/>
            <person name="Xu D."/>
            <person name="Zhang Y."/>
        </authorList>
    </citation>
    <scope>NUCLEOTIDE SEQUENCE [LARGE SCALE GENOMIC DNA]</scope>
    <source>
        <strain evidence="2">cv. Punajuju</strain>
    </source>
</reference>